<sequence length="522" mass="55728">MAATTSGVPAPRAATTGTTTPDADTFRTLAKDRRVIPVTRRFLADGDTPVGLYRKLAAERPGTFLLESAENGRTWSRYSFVGVRSDATLTVRDGQTHWLGTPPVGVPTEGDPLEALRDTVATLHTPRDLIEGSGLPPFTGGMVGYLGYDIVRRLEKIGEHGEDTLGLPELTMLLTSDLAVLDHWNGTVLLIANAINHNDLDTGIDEAYADAVARLDAMAADLHRPTPTAPTVLPPSELPEYTARWGGADYRAAVEDIKERIRAGEAFQVVPSQRFETPCTASALDVYRVLRATNPSPYMYLFRFPHEDGGAFDVVGSSPEALVKVEDGHAMVHPIAGTRPRGASPQADAALGDELLGDPKERAEHLMLVDLGRNDLGRVCEPGSVEVVDFMSIERYSHVMHIVSTVTGRLAAGRTAFDVLTACFPAGTLSGAPKPRAMQIIEELEPARRGLYGGCVGYLDFAGDSDTAIAIRTALLRDGTAYVQAGAGVVADSDPAAEDAECRNKAAAVLRAVHTANRLASG</sequence>
<dbReference type="InterPro" id="IPR005801">
    <property type="entry name" value="ADC_synthase"/>
</dbReference>
<feature type="region of interest" description="Disordered" evidence="16">
    <location>
        <begin position="1"/>
        <end position="24"/>
    </location>
</feature>
<evidence type="ECO:0000256" key="1">
    <source>
        <dbReference type="ARBA" id="ARBA00001946"/>
    </source>
</evidence>
<dbReference type="InterPro" id="IPR019999">
    <property type="entry name" value="Anth_synth_I-like"/>
</dbReference>
<feature type="compositionally biased region" description="Low complexity" evidence="16">
    <location>
        <begin position="9"/>
        <end position="24"/>
    </location>
</feature>
<dbReference type="Pfam" id="PF00425">
    <property type="entry name" value="Chorismate_bind"/>
    <property type="match status" value="1"/>
</dbReference>
<evidence type="ECO:0000256" key="3">
    <source>
        <dbReference type="ARBA" id="ARBA00009562"/>
    </source>
</evidence>
<evidence type="ECO:0000256" key="8">
    <source>
        <dbReference type="ARBA" id="ARBA00022723"/>
    </source>
</evidence>
<evidence type="ECO:0000256" key="7">
    <source>
        <dbReference type="ARBA" id="ARBA00022605"/>
    </source>
</evidence>
<name>A0A7W7L849_STRNE</name>
<evidence type="ECO:0000313" key="19">
    <source>
        <dbReference type="EMBL" id="MBB4884786.1"/>
    </source>
</evidence>
<dbReference type="InterPro" id="IPR006805">
    <property type="entry name" value="Anth_synth_I_N"/>
</dbReference>
<reference evidence="19 20" key="1">
    <citation type="submission" date="2020-08" db="EMBL/GenBank/DDBJ databases">
        <title>Genomic Encyclopedia of Type Strains, Phase III (KMG-III): the genomes of soil and plant-associated and newly described type strains.</title>
        <authorList>
            <person name="Whitman W."/>
        </authorList>
    </citation>
    <scope>NUCLEOTIDE SEQUENCE [LARGE SCALE GENOMIC DNA]</scope>
    <source>
        <strain evidence="19 20">CECT 3265</strain>
    </source>
</reference>
<evidence type="ECO:0000259" key="18">
    <source>
        <dbReference type="Pfam" id="PF04715"/>
    </source>
</evidence>
<comment type="subunit">
    <text evidence="4 15">Heterotetramer consisting of two non-identical subunits: a beta subunit (TrpG) and a large alpha subunit (TrpE).</text>
</comment>
<dbReference type="PANTHER" id="PTHR11236:SF46">
    <property type="entry name" value="ANTHRANILATE SYNTHASE COMPONENT 1"/>
    <property type="match status" value="1"/>
</dbReference>
<feature type="domain" description="Anthranilate synthase component I N-terminal" evidence="18">
    <location>
        <begin position="46"/>
        <end position="189"/>
    </location>
</feature>
<keyword evidence="12 15" id="KW-0456">Lyase</keyword>
<evidence type="ECO:0000256" key="11">
    <source>
        <dbReference type="ARBA" id="ARBA00023141"/>
    </source>
</evidence>
<evidence type="ECO:0000256" key="9">
    <source>
        <dbReference type="ARBA" id="ARBA00022822"/>
    </source>
</evidence>
<feature type="domain" description="Chorismate-utilising enzyme C-terminal" evidence="17">
    <location>
        <begin position="248"/>
        <end position="505"/>
    </location>
</feature>
<evidence type="ECO:0000256" key="10">
    <source>
        <dbReference type="ARBA" id="ARBA00022842"/>
    </source>
</evidence>
<dbReference type="EC" id="4.1.3.27" evidence="5 15"/>
<accession>A0A7W7L849</accession>
<evidence type="ECO:0000256" key="12">
    <source>
        <dbReference type="ARBA" id="ARBA00023239"/>
    </source>
</evidence>
<dbReference type="GO" id="GO:0004049">
    <property type="term" value="F:anthranilate synthase activity"/>
    <property type="evidence" value="ECO:0007669"/>
    <property type="project" value="UniProtKB-EC"/>
</dbReference>
<evidence type="ECO:0000256" key="16">
    <source>
        <dbReference type="SAM" id="MobiDB-lite"/>
    </source>
</evidence>
<comment type="similarity">
    <text evidence="3 15">Belongs to the anthranilate synthase component I family.</text>
</comment>
<keyword evidence="9 15" id="KW-0822">Tryptophan biosynthesis</keyword>
<evidence type="ECO:0000259" key="17">
    <source>
        <dbReference type="Pfam" id="PF00425"/>
    </source>
</evidence>
<comment type="cofactor">
    <cofactor evidence="1 15">
        <name>Mg(2+)</name>
        <dbReference type="ChEBI" id="CHEBI:18420"/>
    </cofactor>
</comment>
<evidence type="ECO:0000256" key="15">
    <source>
        <dbReference type="RuleBase" id="RU364045"/>
    </source>
</evidence>
<keyword evidence="10 15" id="KW-0460">Magnesium</keyword>
<dbReference type="AlphaFoldDB" id="A0A7W7L849"/>
<dbReference type="RefSeq" id="WP_184730632.1">
    <property type="nucleotide sequence ID" value="NZ_BMRW01000001.1"/>
</dbReference>
<keyword evidence="8 15" id="KW-0479">Metal-binding</keyword>
<keyword evidence="20" id="KW-1185">Reference proteome</keyword>
<dbReference type="NCBIfam" id="NF010086">
    <property type="entry name" value="PRK13571.1"/>
    <property type="match status" value="1"/>
</dbReference>
<protein>
    <recommendedName>
        <fullName evidence="6 15">Anthranilate synthase component 1</fullName>
        <ecNumber evidence="5 15">4.1.3.27</ecNumber>
    </recommendedName>
</protein>
<dbReference type="GO" id="GO:0046872">
    <property type="term" value="F:metal ion binding"/>
    <property type="evidence" value="ECO:0007669"/>
    <property type="project" value="UniProtKB-KW"/>
</dbReference>
<comment type="caution">
    <text evidence="19">The sequence shown here is derived from an EMBL/GenBank/DDBJ whole genome shotgun (WGS) entry which is preliminary data.</text>
</comment>
<dbReference type="EMBL" id="JACHJG010000001">
    <property type="protein sequence ID" value="MBB4884786.1"/>
    <property type="molecule type" value="Genomic_DNA"/>
</dbReference>
<dbReference type="PRINTS" id="PR00095">
    <property type="entry name" value="ANTSNTHASEI"/>
</dbReference>
<evidence type="ECO:0000256" key="14">
    <source>
        <dbReference type="ARBA" id="ARBA00047683"/>
    </source>
</evidence>
<dbReference type="Proteomes" id="UP000556436">
    <property type="component" value="Unassembled WGS sequence"/>
</dbReference>
<evidence type="ECO:0000256" key="6">
    <source>
        <dbReference type="ARBA" id="ARBA00020653"/>
    </source>
</evidence>
<dbReference type="InterPro" id="IPR005256">
    <property type="entry name" value="Anth_synth_I_PabB"/>
</dbReference>
<organism evidence="19 20">
    <name type="scientific">Streptomyces netropsis</name>
    <name type="common">Streptoverticillium netropsis</name>
    <dbReference type="NCBI Taxonomy" id="55404"/>
    <lineage>
        <taxon>Bacteria</taxon>
        <taxon>Bacillati</taxon>
        <taxon>Actinomycetota</taxon>
        <taxon>Actinomycetes</taxon>
        <taxon>Kitasatosporales</taxon>
        <taxon>Streptomycetaceae</taxon>
        <taxon>Streptomyces</taxon>
    </lineage>
</organism>
<evidence type="ECO:0000256" key="4">
    <source>
        <dbReference type="ARBA" id="ARBA00011575"/>
    </source>
</evidence>
<dbReference type="PANTHER" id="PTHR11236">
    <property type="entry name" value="AMINOBENZOATE/ANTHRANILATE SYNTHASE"/>
    <property type="match status" value="1"/>
</dbReference>
<dbReference type="InterPro" id="IPR015890">
    <property type="entry name" value="Chorismate_C"/>
</dbReference>
<comment type="catalytic activity">
    <reaction evidence="14 15">
        <text>chorismate + L-glutamine = anthranilate + pyruvate + L-glutamate + H(+)</text>
        <dbReference type="Rhea" id="RHEA:21732"/>
        <dbReference type="ChEBI" id="CHEBI:15361"/>
        <dbReference type="ChEBI" id="CHEBI:15378"/>
        <dbReference type="ChEBI" id="CHEBI:16567"/>
        <dbReference type="ChEBI" id="CHEBI:29748"/>
        <dbReference type="ChEBI" id="CHEBI:29985"/>
        <dbReference type="ChEBI" id="CHEBI:58359"/>
        <dbReference type="EC" id="4.1.3.27"/>
    </reaction>
</comment>
<dbReference type="NCBIfam" id="TIGR00564">
    <property type="entry name" value="trpE_most"/>
    <property type="match status" value="1"/>
</dbReference>
<comment type="function">
    <text evidence="13 15">Part of a heterotetrameric complex that catalyzes the two-step biosynthesis of anthranilate, an intermediate in the biosynthesis of L-tryptophan. In the first step, the glutamine-binding beta subunit (TrpG) of anthranilate synthase (AS) provides the glutamine amidotransferase activity which generates ammonia as a substrate that, along with chorismate, is used in the second step, catalyzed by the large alpha subunit of AS (TrpE) to produce anthranilate. In the absence of TrpG, TrpE can synthesize anthranilate directly from chorismate and high concentrations of ammonia.</text>
</comment>
<dbReference type="GO" id="GO:0000162">
    <property type="term" value="P:L-tryptophan biosynthetic process"/>
    <property type="evidence" value="ECO:0007669"/>
    <property type="project" value="UniProtKB-UniPathway"/>
</dbReference>
<keyword evidence="11 15" id="KW-0057">Aromatic amino acid biosynthesis</keyword>
<gene>
    <name evidence="15" type="primary">trpE</name>
    <name evidence="19" type="ORF">FHS38_000795</name>
</gene>
<dbReference type="UniPathway" id="UPA00035">
    <property type="reaction ID" value="UER00040"/>
</dbReference>
<evidence type="ECO:0000256" key="2">
    <source>
        <dbReference type="ARBA" id="ARBA00004873"/>
    </source>
</evidence>
<proteinExistence type="inferred from homology"/>
<dbReference type="SUPFAM" id="SSF56322">
    <property type="entry name" value="ADC synthase"/>
    <property type="match status" value="1"/>
</dbReference>
<dbReference type="Pfam" id="PF04715">
    <property type="entry name" value="Anth_synt_I_N"/>
    <property type="match status" value="1"/>
</dbReference>
<dbReference type="Gene3D" id="3.60.120.10">
    <property type="entry name" value="Anthranilate synthase"/>
    <property type="match status" value="1"/>
</dbReference>
<evidence type="ECO:0000256" key="5">
    <source>
        <dbReference type="ARBA" id="ARBA00012266"/>
    </source>
</evidence>
<comment type="pathway">
    <text evidence="2 15">Amino-acid biosynthesis; L-tryptophan biosynthesis; L-tryptophan from chorismate: step 1/5.</text>
</comment>
<keyword evidence="7 15" id="KW-0028">Amino-acid biosynthesis</keyword>
<evidence type="ECO:0000313" key="20">
    <source>
        <dbReference type="Proteomes" id="UP000556436"/>
    </source>
</evidence>
<evidence type="ECO:0000256" key="13">
    <source>
        <dbReference type="ARBA" id="ARBA00025634"/>
    </source>
</evidence>